<dbReference type="GO" id="GO:0019005">
    <property type="term" value="C:SCF ubiquitin ligase complex"/>
    <property type="evidence" value="ECO:0007669"/>
    <property type="project" value="TreeGrafter"/>
</dbReference>
<organism evidence="2 3">
    <name type="scientific">Boothiomyces macroporosus</name>
    <dbReference type="NCBI Taxonomy" id="261099"/>
    <lineage>
        <taxon>Eukaryota</taxon>
        <taxon>Fungi</taxon>
        <taxon>Fungi incertae sedis</taxon>
        <taxon>Chytridiomycota</taxon>
        <taxon>Chytridiomycota incertae sedis</taxon>
        <taxon>Chytridiomycetes</taxon>
        <taxon>Rhizophydiales</taxon>
        <taxon>Terramycetaceae</taxon>
        <taxon>Boothiomyces</taxon>
    </lineage>
</organism>
<protein>
    <recommendedName>
        <fullName evidence="4">RNI-like protein</fullName>
    </recommendedName>
</protein>
<name>A0AAD5UJH6_9FUNG</name>
<evidence type="ECO:0000313" key="3">
    <source>
        <dbReference type="Proteomes" id="UP001210925"/>
    </source>
</evidence>
<proteinExistence type="predicted"/>
<keyword evidence="3" id="KW-1185">Reference proteome</keyword>
<gene>
    <name evidence="2" type="ORF">HK103_001456</name>
</gene>
<dbReference type="GO" id="GO:0031146">
    <property type="term" value="P:SCF-dependent proteasomal ubiquitin-dependent protein catabolic process"/>
    <property type="evidence" value="ECO:0007669"/>
    <property type="project" value="TreeGrafter"/>
</dbReference>
<evidence type="ECO:0000313" key="2">
    <source>
        <dbReference type="EMBL" id="KAJ3259946.1"/>
    </source>
</evidence>
<dbReference type="AlphaFoldDB" id="A0AAD5UJH6"/>
<dbReference type="InterPro" id="IPR032675">
    <property type="entry name" value="LRR_dom_sf"/>
</dbReference>
<dbReference type="EMBL" id="JADGKB010000014">
    <property type="protein sequence ID" value="KAJ3259946.1"/>
    <property type="molecule type" value="Genomic_DNA"/>
</dbReference>
<dbReference type="SMART" id="SM00367">
    <property type="entry name" value="LRR_CC"/>
    <property type="match status" value="4"/>
</dbReference>
<sequence length="536" mass="60391">MAERPNRQPVRGPTSALSSFLRERGITVPTNPYARINRDQQQNENTEPANQESTAAPQAAQPAETSASKKKNNKKKKEEDDDIPIPKKKRKQQPDPHSISGLLRICNHCTRRFLIPSAESEIIECAACRTIKSSKSSSGLAKKTKRKTEDTVITYTGSLDGMILPLRDLCIKFITERIDDVEVLSVPRQTKTTIARILSRQRQIRPENLGLFLGADEDEVQIFDCTYLDEDALCSIPMLSPNLNLLQLGLCDKVFSLIGDRCSVLRSLTLTGSYLPSSGAYVDLFKKLTALEHLRLEFAVKLDNSGLKSLSENCKNLQALYLRDCERVTNDGIKELESLHHLNQLHLIGIGKVETQTIQKLLEIIGHQLTHLSLDNHPTLSSEITTTIHSKCQILKSLSLQECPELAKDTEKLNEMFSKLLGLTSVNLGHNPELTDDPVVVIANLCGETIERLFLNKAELSPTTMQLIVNKCTRLVECDFSWIRCVDDFILADLLKLGQLRTVKIFGCHKVTRYVLDKEWRNKSDRRIMVYGNEYD</sequence>
<dbReference type="PANTHER" id="PTHR13318">
    <property type="entry name" value="PARTNER OF PAIRED, ISOFORM B-RELATED"/>
    <property type="match status" value="1"/>
</dbReference>
<accession>A0AAD5UJH6</accession>
<dbReference type="Proteomes" id="UP001210925">
    <property type="component" value="Unassembled WGS sequence"/>
</dbReference>
<feature type="compositionally biased region" description="Polar residues" evidence="1">
    <location>
        <begin position="39"/>
        <end position="50"/>
    </location>
</feature>
<evidence type="ECO:0000256" key="1">
    <source>
        <dbReference type="SAM" id="MobiDB-lite"/>
    </source>
</evidence>
<reference evidence="2" key="1">
    <citation type="submission" date="2020-05" db="EMBL/GenBank/DDBJ databases">
        <title>Phylogenomic resolution of chytrid fungi.</title>
        <authorList>
            <person name="Stajich J.E."/>
            <person name="Amses K."/>
            <person name="Simmons R."/>
            <person name="Seto K."/>
            <person name="Myers J."/>
            <person name="Bonds A."/>
            <person name="Quandt C.A."/>
            <person name="Barry K."/>
            <person name="Liu P."/>
            <person name="Grigoriev I."/>
            <person name="Longcore J.E."/>
            <person name="James T.Y."/>
        </authorList>
    </citation>
    <scope>NUCLEOTIDE SEQUENCE</scope>
    <source>
        <strain evidence="2">PLAUS21</strain>
    </source>
</reference>
<feature type="region of interest" description="Disordered" evidence="1">
    <location>
        <begin position="1"/>
        <end position="100"/>
    </location>
</feature>
<comment type="caution">
    <text evidence="2">The sequence shown here is derived from an EMBL/GenBank/DDBJ whole genome shotgun (WGS) entry which is preliminary data.</text>
</comment>
<dbReference type="Gene3D" id="3.80.10.10">
    <property type="entry name" value="Ribonuclease Inhibitor"/>
    <property type="match status" value="2"/>
</dbReference>
<dbReference type="PANTHER" id="PTHR13318:SF247">
    <property type="entry name" value="GH16156P"/>
    <property type="match status" value="1"/>
</dbReference>
<evidence type="ECO:0008006" key="4">
    <source>
        <dbReference type="Google" id="ProtNLM"/>
    </source>
</evidence>
<dbReference type="SUPFAM" id="SSF52047">
    <property type="entry name" value="RNI-like"/>
    <property type="match status" value="1"/>
</dbReference>
<dbReference type="InterPro" id="IPR006553">
    <property type="entry name" value="Leu-rich_rpt_Cys-con_subtyp"/>
</dbReference>
<feature type="compositionally biased region" description="Low complexity" evidence="1">
    <location>
        <begin position="51"/>
        <end position="66"/>
    </location>
</feature>